<evidence type="ECO:0000259" key="2">
    <source>
        <dbReference type="Pfam" id="PF23598"/>
    </source>
</evidence>
<reference evidence="3" key="2">
    <citation type="submission" date="2021-01" db="UniProtKB">
        <authorList>
            <consortium name="EnsemblPlants"/>
        </authorList>
    </citation>
    <scope>IDENTIFICATION</scope>
</reference>
<dbReference type="Pfam" id="PF23598">
    <property type="entry name" value="LRR_14"/>
    <property type="match status" value="1"/>
</dbReference>
<dbReference type="Proteomes" id="UP000594261">
    <property type="component" value="Chromosome 5"/>
</dbReference>
<protein>
    <recommendedName>
        <fullName evidence="2">Disease resistance R13L4/SHOC-2-like LRR domain-containing protein</fullName>
    </recommendedName>
</protein>
<dbReference type="EMBL" id="LRBV02000005">
    <property type="status" value="NOT_ANNOTATED_CDS"/>
    <property type="molecule type" value="Genomic_DNA"/>
</dbReference>
<dbReference type="InParanoid" id="A0A7N2LT97"/>
<dbReference type="InterPro" id="IPR032675">
    <property type="entry name" value="LRR_dom_sf"/>
</dbReference>
<name>A0A7N2LT97_QUELO</name>
<evidence type="ECO:0000313" key="3">
    <source>
        <dbReference type="EnsemblPlants" id="QL05p085006:mrna:CDS:1"/>
    </source>
</evidence>
<evidence type="ECO:0000256" key="1">
    <source>
        <dbReference type="ARBA" id="ARBA00022737"/>
    </source>
</evidence>
<dbReference type="InterPro" id="IPR055414">
    <property type="entry name" value="LRR_R13L4/SHOC2-like"/>
</dbReference>
<keyword evidence="1" id="KW-0677">Repeat</keyword>
<evidence type="ECO:0000313" key="4">
    <source>
        <dbReference type="Proteomes" id="UP000594261"/>
    </source>
</evidence>
<dbReference type="Gramene" id="QL05p085006:mrna">
    <property type="protein sequence ID" value="QL05p085006:mrna:CDS:1"/>
    <property type="gene ID" value="QL05p085006"/>
</dbReference>
<accession>A0A7N2LT97</accession>
<keyword evidence="4" id="KW-1185">Reference proteome</keyword>
<reference evidence="3 4" key="1">
    <citation type="journal article" date="2016" name="G3 (Bethesda)">
        <title>First Draft Assembly and Annotation of the Genome of a California Endemic Oak Quercus lobata Nee (Fagaceae).</title>
        <authorList>
            <person name="Sork V.L."/>
            <person name="Fitz-Gibbon S.T."/>
            <person name="Puiu D."/>
            <person name="Crepeau M."/>
            <person name="Gugger P.F."/>
            <person name="Sherman R."/>
            <person name="Stevens K."/>
            <person name="Langley C.H."/>
            <person name="Pellegrini M."/>
            <person name="Salzberg S.L."/>
        </authorList>
    </citation>
    <scope>NUCLEOTIDE SEQUENCE [LARGE SCALE GENOMIC DNA]</scope>
    <source>
        <strain evidence="3 4">cv. SW786</strain>
    </source>
</reference>
<dbReference type="SUPFAM" id="SSF52058">
    <property type="entry name" value="L domain-like"/>
    <property type="match status" value="1"/>
</dbReference>
<dbReference type="AlphaFoldDB" id="A0A7N2LT97"/>
<dbReference type="Gene3D" id="3.80.10.10">
    <property type="entry name" value="Ribonuclease Inhibitor"/>
    <property type="match status" value="1"/>
</dbReference>
<dbReference type="OMA" id="NIKVRKC"/>
<proteinExistence type="predicted"/>
<dbReference type="PANTHER" id="PTHR47186">
    <property type="entry name" value="LEUCINE-RICH REPEAT-CONTAINING PROTEIN 57"/>
    <property type="match status" value="1"/>
</dbReference>
<dbReference type="PANTHER" id="PTHR47186:SF3">
    <property type="entry name" value="OS09G0267800 PROTEIN"/>
    <property type="match status" value="1"/>
</dbReference>
<feature type="domain" description="Disease resistance R13L4/SHOC-2-like LRR" evidence="2">
    <location>
        <begin position="23"/>
        <end position="177"/>
    </location>
</feature>
<organism evidence="3 4">
    <name type="scientific">Quercus lobata</name>
    <name type="common">Valley oak</name>
    <dbReference type="NCBI Taxonomy" id="97700"/>
    <lineage>
        <taxon>Eukaryota</taxon>
        <taxon>Viridiplantae</taxon>
        <taxon>Streptophyta</taxon>
        <taxon>Embryophyta</taxon>
        <taxon>Tracheophyta</taxon>
        <taxon>Spermatophyta</taxon>
        <taxon>Magnoliopsida</taxon>
        <taxon>eudicotyledons</taxon>
        <taxon>Gunneridae</taxon>
        <taxon>Pentapetalae</taxon>
        <taxon>rosids</taxon>
        <taxon>fabids</taxon>
        <taxon>Fagales</taxon>
        <taxon>Fagaceae</taxon>
        <taxon>Quercus</taxon>
    </lineage>
</organism>
<sequence length="190" mass="22022">MLHLRHVSRSFRHAVILNPQADIDLIRKFKILRTFLALGNLERSEQINDSFFEKFQLLRLLDLNRAQVDDIPNRIERLKFLEYIDLSSTNIKELPVAITSLLNLEALIFENCEKLTELPEKIYNLVQLSCLGIDVNSKLQSIPDLSRFPNLRALGTFIVYRSEDNILDMLGNLKKLRGALGNIKVRKCFK</sequence>
<dbReference type="EnsemblPlants" id="QL05p085006:mrna">
    <property type="protein sequence ID" value="QL05p085006:mrna:CDS:1"/>
    <property type="gene ID" value="QL05p085006"/>
</dbReference>